<proteinExistence type="predicted"/>
<dbReference type="PROSITE" id="PS51519">
    <property type="entry name" value="RWP_RK"/>
    <property type="match status" value="1"/>
</dbReference>
<reference evidence="8 9" key="1">
    <citation type="submission" date="2024-03" db="EMBL/GenBank/DDBJ databases">
        <authorList>
            <person name="Gkanogiannis A."/>
            <person name="Becerra Lopez-Lavalle L."/>
        </authorList>
    </citation>
    <scope>NUCLEOTIDE SEQUENCE [LARGE SCALE GENOMIC DNA]</scope>
</reference>
<keyword evidence="3" id="KW-0175">Coiled coil</keyword>
<evidence type="ECO:0000313" key="9">
    <source>
        <dbReference type="Proteomes" id="UP001642487"/>
    </source>
</evidence>
<evidence type="ECO:0000313" key="8">
    <source>
        <dbReference type="EMBL" id="CAK9320818.1"/>
    </source>
</evidence>
<keyword evidence="6" id="KW-0539">Nucleus</keyword>
<name>A0ABP0YK02_9ROSI</name>
<dbReference type="InterPro" id="IPR003035">
    <property type="entry name" value="RWP-RK_dom"/>
</dbReference>
<dbReference type="Pfam" id="PF02042">
    <property type="entry name" value="RWP-RK"/>
    <property type="match status" value="1"/>
</dbReference>
<evidence type="ECO:0000256" key="4">
    <source>
        <dbReference type="ARBA" id="ARBA00023125"/>
    </source>
</evidence>
<dbReference type="EMBL" id="OZ021738">
    <property type="protein sequence ID" value="CAK9320818.1"/>
    <property type="molecule type" value="Genomic_DNA"/>
</dbReference>
<dbReference type="Proteomes" id="UP001642487">
    <property type="component" value="Chromosome 4"/>
</dbReference>
<accession>A0ABP0YK02</accession>
<evidence type="ECO:0000256" key="3">
    <source>
        <dbReference type="ARBA" id="ARBA00023054"/>
    </source>
</evidence>
<evidence type="ECO:0000256" key="5">
    <source>
        <dbReference type="ARBA" id="ARBA00023163"/>
    </source>
</evidence>
<gene>
    <name evidence="8" type="ORF">CITCOLO1_LOCUS12874</name>
</gene>
<dbReference type="InterPro" id="IPR044607">
    <property type="entry name" value="RKD-like"/>
</dbReference>
<evidence type="ECO:0000256" key="2">
    <source>
        <dbReference type="ARBA" id="ARBA00023015"/>
    </source>
</evidence>
<evidence type="ECO:0000256" key="6">
    <source>
        <dbReference type="ARBA" id="ARBA00023242"/>
    </source>
</evidence>
<dbReference type="PANTHER" id="PTHR46373">
    <property type="entry name" value="PROTEIN RKD4"/>
    <property type="match status" value="1"/>
</dbReference>
<keyword evidence="2" id="KW-0805">Transcription regulation</keyword>
<feature type="domain" description="RWP-RK" evidence="7">
    <location>
        <begin position="92"/>
        <end position="177"/>
    </location>
</feature>
<keyword evidence="5" id="KW-0804">Transcription</keyword>
<sequence>MKDKRKAAKSFKVFAGDYREGFRFNTELQKVADQMKNAHLSCFSKGELCELKNGKSHQPKNLPLLDQDLNFLPCCSVAISKGSENQMKESCEPVIAEKKRRATSEHIAGITLSDLAKNFGVPITEASRNLNVGLTVLKRKCREFGIHRWPHRKIKSIDGLIRDLQEEAKHREEDHKALMAVTKRQMMLQNERESIERTPFRELEIETKRFRQDVFRRKHKARALESQSPSV</sequence>
<evidence type="ECO:0000259" key="7">
    <source>
        <dbReference type="PROSITE" id="PS51519"/>
    </source>
</evidence>
<keyword evidence="9" id="KW-1185">Reference proteome</keyword>
<organism evidence="8 9">
    <name type="scientific">Citrullus colocynthis</name>
    <name type="common">colocynth</name>
    <dbReference type="NCBI Taxonomy" id="252529"/>
    <lineage>
        <taxon>Eukaryota</taxon>
        <taxon>Viridiplantae</taxon>
        <taxon>Streptophyta</taxon>
        <taxon>Embryophyta</taxon>
        <taxon>Tracheophyta</taxon>
        <taxon>Spermatophyta</taxon>
        <taxon>Magnoliopsida</taxon>
        <taxon>eudicotyledons</taxon>
        <taxon>Gunneridae</taxon>
        <taxon>Pentapetalae</taxon>
        <taxon>rosids</taxon>
        <taxon>fabids</taxon>
        <taxon>Cucurbitales</taxon>
        <taxon>Cucurbitaceae</taxon>
        <taxon>Benincaseae</taxon>
        <taxon>Citrullus</taxon>
    </lineage>
</organism>
<protein>
    <recommendedName>
        <fullName evidence="7">RWP-RK domain-containing protein</fullName>
    </recommendedName>
</protein>
<evidence type="ECO:0000256" key="1">
    <source>
        <dbReference type="ARBA" id="ARBA00004049"/>
    </source>
</evidence>
<comment type="function">
    <text evidence="1">Putative transcription factor.</text>
</comment>
<dbReference type="PANTHER" id="PTHR46373:SF12">
    <property type="entry name" value="PROTEIN RKD5"/>
    <property type="match status" value="1"/>
</dbReference>
<keyword evidence="4" id="KW-0238">DNA-binding</keyword>